<dbReference type="Proteomes" id="UP000594262">
    <property type="component" value="Unplaced"/>
</dbReference>
<comment type="subcellular location">
    <subcellularLocation>
        <location evidence="1">Cytoplasm</location>
        <location evidence="1">Cytoskeleton</location>
        <location evidence="1">Microtubule organizing center</location>
        <location evidence="1">Centrosome</location>
    </subcellularLocation>
</comment>
<dbReference type="EnsemblMetazoa" id="CLYHEMT001003.1">
    <property type="protein sequence ID" value="CLYHEMP001003.1"/>
    <property type="gene ID" value="CLYHEMG001003"/>
</dbReference>
<dbReference type="GO" id="GO:0006915">
    <property type="term" value="P:apoptotic process"/>
    <property type="evidence" value="ECO:0007669"/>
    <property type="project" value="TreeGrafter"/>
</dbReference>
<evidence type="ECO:0000256" key="7">
    <source>
        <dbReference type="SAM" id="Coils"/>
    </source>
</evidence>
<sequence length="422" mass="50368">MALPTIKPSWIKTYKSRADFSTKRTEKENQVRSTWSNHNAYFNKANNIVSKNDDWTSQRSKNKSLNAVEKLFNEIERKESSLNNLEYRRDKLRSLLYSEDEKYRKEIQSVRGNRYSSTEAMQEKLNALAAVKETKRKKEADEKLYEHWRQNEPRLRELESKRIEKNALGQWENQIQEKEEVIKTNFETQRKLDNYLKEENLRAQAEEIEKEEARKMKARMLAEEQQQQITELKRKESEADFLRGEEQKLIENEQLLEKTEAKRKLFDEQRKRQDYGMVLIRQYKQQLKRKSKQVQEALEHDLQLLKEINQIEKQEIQLKQDQKEERRKDAEFMQRVIEDQLRVEKIREAEVDQLYQQEANQQWSSNHQNAFTAVEHTANSTNPSISYVCVSKVLNMPMEVVFVDISLITALVFVGTASPKLE</sequence>
<dbReference type="GO" id="GO:0005813">
    <property type="term" value="C:centrosome"/>
    <property type="evidence" value="ECO:0007669"/>
    <property type="project" value="UniProtKB-SubCell"/>
</dbReference>
<dbReference type="InterPro" id="IPR043597">
    <property type="entry name" value="TPH_dom"/>
</dbReference>
<reference evidence="9" key="1">
    <citation type="submission" date="2021-01" db="UniProtKB">
        <authorList>
            <consortium name="EnsemblMetazoa"/>
        </authorList>
    </citation>
    <scope>IDENTIFICATION</scope>
</reference>
<dbReference type="PANTHER" id="PTHR31183:SF2">
    <property type="entry name" value="TRICHOPLEIN KERATIN FILAMENT-BINDING PROTEIN"/>
    <property type="match status" value="1"/>
</dbReference>
<feature type="domain" description="Trichohyalin-plectin-homology" evidence="8">
    <location>
        <begin position="148"/>
        <end position="364"/>
    </location>
</feature>
<keyword evidence="10" id="KW-1185">Reference proteome</keyword>
<dbReference type="InterPro" id="IPR043596">
    <property type="entry name" value="CFAP53/TCHP"/>
</dbReference>
<protein>
    <recommendedName>
        <fullName evidence="3">Trichoplein keratin filament-binding protein</fullName>
    </recommendedName>
</protein>
<evidence type="ECO:0000256" key="6">
    <source>
        <dbReference type="ARBA" id="ARBA00023212"/>
    </source>
</evidence>
<dbReference type="PANTHER" id="PTHR31183">
    <property type="entry name" value="TRICHOPLEIN KERATIN FILAMENT-BINDING PROTEIN FAMILY MEMBER"/>
    <property type="match status" value="1"/>
</dbReference>
<evidence type="ECO:0000259" key="8">
    <source>
        <dbReference type="Pfam" id="PF13868"/>
    </source>
</evidence>
<evidence type="ECO:0000313" key="9">
    <source>
        <dbReference type="EnsemblMetazoa" id="CLYHEMP001003.1"/>
    </source>
</evidence>
<organism evidence="9 10">
    <name type="scientific">Clytia hemisphaerica</name>
    <dbReference type="NCBI Taxonomy" id="252671"/>
    <lineage>
        <taxon>Eukaryota</taxon>
        <taxon>Metazoa</taxon>
        <taxon>Cnidaria</taxon>
        <taxon>Hydrozoa</taxon>
        <taxon>Hydroidolina</taxon>
        <taxon>Leptothecata</taxon>
        <taxon>Obeliida</taxon>
        <taxon>Clytiidae</taxon>
        <taxon>Clytia</taxon>
    </lineage>
</organism>
<evidence type="ECO:0000256" key="3">
    <source>
        <dbReference type="ARBA" id="ARBA00017328"/>
    </source>
</evidence>
<evidence type="ECO:0000313" key="10">
    <source>
        <dbReference type="Proteomes" id="UP000594262"/>
    </source>
</evidence>
<keyword evidence="4" id="KW-0963">Cytoplasm</keyword>
<proteinExistence type="inferred from homology"/>
<dbReference type="Pfam" id="PF13868">
    <property type="entry name" value="TPH"/>
    <property type="match status" value="1"/>
</dbReference>
<evidence type="ECO:0000256" key="4">
    <source>
        <dbReference type="ARBA" id="ARBA00022490"/>
    </source>
</evidence>
<accession>A0A7M5UZK2</accession>
<evidence type="ECO:0000256" key="1">
    <source>
        <dbReference type="ARBA" id="ARBA00004300"/>
    </source>
</evidence>
<dbReference type="OrthoDB" id="6431598at2759"/>
<name>A0A7M5UZK2_9CNID</name>
<keyword evidence="6" id="KW-0206">Cytoskeleton</keyword>
<comment type="similarity">
    <text evidence="2">Belongs to the TCHP family.</text>
</comment>
<dbReference type="AlphaFoldDB" id="A0A7M5UZK2"/>
<feature type="coiled-coil region" evidence="7">
    <location>
        <begin position="68"/>
        <end position="95"/>
    </location>
</feature>
<feature type="coiled-coil region" evidence="7">
    <location>
        <begin position="121"/>
        <end position="331"/>
    </location>
</feature>
<evidence type="ECO:0000256" key="2">
    <source>
        <dbReference type="ARBA" id="ARBA00010777"/>
    </source>
</evidence>
<dbReference type="GO" id="GO:0045095">
    <property type="term" value="C:keratin filament"/>
    <property type="evidence" value="ECO:0007669"/>
    <property type="project" value="TreeGrafter"/>
</dbReference>
<keyword evidence="5 7" id="KW-0175">Coiled coil</keyword>
<evidence type="ECO:0000256" key="5">
    <source>
        <dbReference type="ARBA" id="ARBA00023054"/>
    </source>
</evidence>